<dbReference type="PANTHER" id="PTHR30011:SF16">
    <property type="entry name" value="C2H2 FINGER DOMAIN TRANSCRIPTION FACTOR (EUROFUNG)-RELATED"/>
    <property type="match status" value="1"/>
</dbReference>
<proteinExistence type="inferred from homology"/>
<evidence type="ECO:0000256" key="3">
    <source>
        <dbReference type="ARBA" id="ARBA00023002"/>
    </source>
</evidence>
<dbReference type="PIRSF" id="PIRSF000337">
    <property type="entry name" value="NTA_MOA"/>
    <property type="match status" value="1"/>
</dbReference>
<accession>A0ABW0KC84</accession>
<keyword evidence="1" id="KW-0285">Flavoprotein</keyword>
<evidence type="ECO:0000256" key="5">
    <source>
        <dbReference type="ARBA" id="ARBA00033748"/>
    </source>
</evidence>
<gene>
    <name evidence="7" type="ORF">ACFPOG_19280</name>
</gene>
<dbReference type="Proteomes" id="UP001596044">
    <property type="component" value="Unassembled WGS sequence"/>
</dbReference>
<evidence type="ECO:0000313" key="7">
    <source>
        <dbReference type="EMBL" id="MFC5450398.1"/>
    </source>
</evidence>
<dbReference type="RefSeq" id="WP_270885712.1">
    <property type="nucleotide sequence ID" value="NZ_JAQFVF010000089.1"/>
</dbReference>
<sequence>MSESKNKQMHLGAFLFQVGHHIAAWRYPETDTSGLLSHEFYERFAQTAERGKFDMIFLADTLAVVNRAGTGIKHTVTVRPEPITLLSYLSGVTEKIGLAATVSTTYNEPYNLAREFSTLDHLSGGRAAWNVVTSGRDDEARNFSHAKHPEHEQRYERAREFVDVASALWDSWEDEAIAGDKVSGDFADPFKVHEIHHRGAHFAVRGPLNLPRSPQGRPVVIQAGASSTGQHLAAETAEVVFTAWQTIEEAKHFYNSVKSLAVQYGRSPDDIKIMPGIFPVIGATEEEAREKEALLQQLVVPEVGLSMLTASLGVDLSGYPLDGPLPELPDVEQINGGKSRFQLVADMARREGLTIRQLMYRVTGARGHRTIYGTPVQIADQLEQWFVEGACDGFNIMPPYLPGGLEEFVDLVIPELQRRGLFRTEYRGSTLRDHLGLARPLSRYRSGYEASTIIH</sequence>
<reference evidence="8" key="1">
    <citation type="journal article" date="2019" name="Int. J. Syst. Evol. Microbiol.">
        <title>The Global Catalogue of Microorganisms (GCM) 10K type strain sequencing project: providing services to taxonomists for standard genome sequencing and annotation.</title>
        <authorList>
            <consortium name="The Broad Institute Genomics Platform"/>
            <consortium name="The Broad Institute Genome Sequencing Center for Infectious Disease"/>
            <person name="Wu L."/>
            <person name="Ma J."/>
        </authorList>
    </citation>
    <scope>NUCLEOTIDE SEQUENCE [LARGE SCALE GENOMIC DNA]</scope>
    <source>
        <strain evidence="8">KACC 11904</strain>
    </source>
</reference>
<dbReference type="NCBIfam" id="TIGR03860">
    <property type="entry name" value="FMN_nitrolo"/>
    <property type="match status" value="1"/>
</dbReference>
<evidence type="ECO:0000256" key="1">
    <source>
        <dbReference type="ARBA" id="ARBA00022630"/>
    </source>
</evidence>
<dbReference type="Gene3D" id="3.20.20.30">
    <property type="entry name" value="Luciferase-like domain"/>
    <property type="match status" value="1"/>
</dbReference>
<name>A0ABW0KC84_9BACL</name>
<evidence type="ECO:0000256" key="4">
    <source>
        <dbReference type="ARBA" id="ARBA00023033"/>
    </source>
</evidence>
<dbReference type="SUPFAM" id="SSF51679">
    <property type="entry name" value="Bacterial luciferase-like"/>
    <property type="match status" value="1"/>
</dbReference>
<dbReference type="EMBL" id="JBHSMJ010000025">
    <property type="protein sequence ID" value="MFC5450398.1"/>
    <property type="molecule type" value="Genomic_DNA"/>
</dbReference>
<dbReference type="CDD" id="cd01095">
    <property type="entry name" value="Nitrilotriacetate_monoxgenase"/>
    <property type="match status" value="1"/>
</dbReference>
<dbReference type="PANTHER" id="PTHR30011">
    <property type="entry name" value="ALKANESULFONATE MONOOXYGENASE-RELATED"/>
    <property type="match status" value="1"/>
</dbReference>
<comment type="similarity">
    <text evidence="5">Belongs to the NtaA/SnaA/DszA monooxygenase family.</text>
</comment>
<keyword evidence="4" id="KW-0503">Monooxygenase</keyword>
<evidence type="ECO:0000256" key="2">
    <source>
        <dbReference type="ARBA" id="ARBA00022643"/>
    </source>
</evidence>
<feature type="domain" description="Luciferase-like" evidence="6">
    <location>
        <begin position="42"/>
        <end position="386"/>
    </location>
</feature>
<dbReference type="InterPro" id="IPR051260">
    <property type="entry name" value="Diverse_substr_monoxygenases"/>
</dbReference>
<keyword evidence="8" id="KW-1185">Reference proteome</keyword>
<dbReference type="Pfam" id="PF00296">
    <property type="entry name" value="Bac_luciferase"/>
    <property type="match status" value="1"/>
</dbReference>
<dbReference type="InterPro" id="IPR011251">
    <property type="entry name" value="Luciferase-like_dom"/>
</dbReference>
<protein>
    <submittedName>
        <fullName evidence="7">LLM class flavin-dependent oxidoreductase</fullName>
    </submittedName>
</protein>
<organism evidence="7 8">
    <name type="scientific">Paenibacillus aestuarii</name>
    <dbReference type="NCBI Taxonomy" id="516965"/>
    <lineage>
        <taxon>Bacteria</taxon>
        <taxon>Bacillati</taxon>
        <taxon>Bacillota</taxon>
        <taxon>Bacilli</taxon>
        <taxon>Bacillales</taxon>
        <taxon>Paenibacillaceae</taxon>
        <taxon>Paenibacillus</taxon>
    </lineage>
</organism>
<evidence type="ECO:0000259" key="6">
    <source>
        <dbReference type="Pfam" id="PF00296"/>
    </source>
</evidence>
<evidence type="ECO:0000313" key="8">
    <source>
        <dbReference type="Proteomes" id="UP001596044"/>
    </source>
</evidence>
<comment type="caution">
    <text evidence="7">The sequence shown here is derived from an EMBL/GenBank/DDBJ whole genome shotgun (WGS) entry which is preliminary data.</text>
</comment>
<keyword evidence="2" id="KW-0288">FMN</keyword>
<keyword evidence="3" id="KW-0560">Oxidoreductase</keyword>
<dbReference type="InterPro" id="IPR036661">
    <property type="entry name" value="Luciferase-like_sf"/>
</dbReference>
<dbReference type="InterPro" id="IPR016215">
    <property type="entry name" value="NTA_MOA"/>
</dbReference>